<evidence type="ECO:0000313" key="4">
    <source>
        <dbReference type="EMBL" id="OUM21518.1"/>
    </source>
</evidence>
<evidence type="ECO:0000259" key="3">
    <source>
        <dbReference type="PROSITE" id="PS50977"/>
    </source>
</evidence>
<dbReference type="GO" id="GO:0003677">
    <property type="term" value="F:DNA binding"/>
    <property type="evidence" value="ECO:0007669"/>
    <property type="project" value="UniProtKB-UniRule"/>
</dbReference>
<evidence type="ECO:0000313" key="5">
    <source>
        <dbReference type="Proteomes" id="UP000194903"/>
    </source>
</evidence>
<dbReference type="Proteomes" id="UP000194903">
    <property type="component" value="Unassembled WGS sequence"/>
</dbReference>
<accession>A0A252F6W3</accession>
<keyword evidence="1 2" id="KW-0238">DNA-binding</keyword>
<dbReference type="OrthoDB" id="66596at2"/>
<name>A0A252F6W3_9FIRM</name>
<protein>
    <recommendedName>
        <fullName evidence="3">HTH tetR-type domain-containing protein</fullName>
    </recommendedName>
</protein>
<dbReference type="InterPro" id="IPR001647">
    <property type="entry name" value="HTH_TetR"/>
</dbReference>
<feature type="domain" description="HTH tetR-type" evidence="3">
    <location>
        <begin position="6"/>
        <end position="66"/>
    </location>
</feature>
<reference evidence="4 5" key="1">
    <citation type="submission" date="2017-05" db="EMBL/GenBank/DDBJ databases">
        <title>Butyricicoccus porcorum sp. nov. a butyrate-producing bacterium from the swine intestinal tract.</title>
        <authorList>
            <person name="Trachsel J."/>
            <person name="Humphrey S."/>
            <person name="Allen H.K."/>
        </authorList>
    </citation>
    <scope>NUCLEOTIDE SEQUENCE [LARGE SCALE GENOMIC DNA]</scope>
    <source>
        <strain evidence="4">BB10</strain>
    </source>
</reference>
<keyword evidence="5" id="KW-1185">Reference proteome</keyword>
<gene>
    <name evidence="4" type="ORF">CBW42_02815</name>
</gene>
<dbReference type="Gene3D" id="1.10.357.10">
    <property type="entry name" value="Tetracycline Repressor, domain 2"/>
    <property type="match status" value="1"/>
</dbReference>
<sequence length="204" mass="23190">MPPKPKFTREEVIDAALEIVSEKGMEALTSRDLGARLGSSARPIFTVFQNMEELQREVRIAAMKRFEAFSEKAIHYTPAFKQFGMQMILFAMEEPKLYQLLFMAENIGHRNFDDVFDDLGETAVVCVDVIQKDYDLDAEEARALFQQVWIYTFGIGALCAAHVCHFSEQEINDLLGQDFTAMMLLIRSGKQNDPTVQPRPKVDG</sequence>
<dbReference type="AlphaFoldDB" id="A0A252F6W3"/>
<proteinExistence type="predicted"/>
<dbReference type="RefSeq" id="WP_087017543.1">
    <property type="nucleotide sequence ID" value="NZ_CP178353.1"/>
</dbReference>
<dbReference type="PROSITE" id="PS50977">
    <property type="entry name" value="HTH_TETR_2"/>
    <property type="match status" value="1"/>
</dbReference>
<dbReference type="SUPFAM" id="SSF48498">
    <property type="entry name" value="Tetracyclin repressor-like, C-terminal domain"/>
    <property type="match status" value="1"/>
</dbReference>
<dbReference type="InterPro" id="IPR009057">
    <property type="entry name" value="Homeodomain-like_sf"/>
</dbReference>
<feature type="DNA-binding region" description="H-T-H motif" evidence="2">
    <location>
        <begin position="29"/>
        <end position="48"/>
    </location>
</feature>
<dbReference type="EMBL" id="NHOC01000002">
    <property type="protein sequence ID" value="OUM21518.1"/>
    <property type="molecule type" value="Genomic_DNA"/>
</dbReference>
<dbReference type="SUPFAM" id="SSF46689">
    <property type="entry name" value="Homeodomain-like"/>
    <property type="match status" value="1"/>
</dbReference>
<dbReference type="Pfam" id="PF00440">
    <property type="entry name" value="TetR_N"/>
    <property type="match status" value="1"/>
</dbReference>
<dbReference type="InterPro" id="IPR036271">
    <property type="entry name" value="Tet_transcr_reg_TetR-rel_C_sf"/>
</dbReference>
<organism evidence="4 5">
    <name type="scientific">Butyricicoccus porcorum</name>
    <dbReference type="NCBI Taxonomy" id="1945634"/>
    <lineage>
        <taxon>Bacteria</taxon>
        <taxon>Bacillati</taxon>
        <taxon>Bacillota</taxon>
        <taxon>Clostridia</taxon>
        <taxon>Eubacteriales</taxon>
        <taxon>Butyricicoccaceae</taxon>
        <taxon>Butyricicoccus</taxon>
    </lineage>
</organism>
<comment type="caution">
    <text evidence="4">The sequence shown here is derived from an EMBL/GenBank/DDBJ whole genome shotgun (WGS) entry which is preliminary data.</text>
</comment>
<evidence type="ECO:0000256" key="1">
    <source>
        <dbReference type="ARBA" id="ARBA00023125"/>
    </source>
</evidence>
<evidence type="ECO:0000256" key="2">
    <source>
        <dbReference type="PROSITE-ProRule" id="PRU00335"/>
    </source>
</evidence>